<keyword evidence="2" id="KW-0472">Membrane</keyword>
<feature type="transmembrane region" description="Helical" evidence="2">
    <location>
        <begin position="151"/>
        <end position="172"/>
    </location>
</feature>
<comment type="caution">
    <text evidence="3">The sequence shown here is derived from an EMBL/GenBank/DDBJ whole genome shotgun (WGS) entry which is preliminary data.</text>
</comment>
<feature type="region of interest" description="Disordered" evidence="1">
    <location>
        <begin position="183"/>
        <end position="206"/>
    </location>
</feature>
<name>A0A6G3X474_9ACTN</name>
<keyword evidence="2" id="KW-1133">Transmembrane helix</keyword>
<dbReference type="AlphaFoldDB" id="A0A6G3X474"/>
<organism evidence="3">
    <name type="scientific">Streptomyces sp. SID7499</name>
    <dbReference type="NCBI Taxonomy" id="2706086"/>
    <lineage>
        <taxon>Bacteria</taxon>
        <taxon>Bacillati</taxon>
        <taxon>Actinomycetota</taxon>
        <taxon>Actinomycetes</taxon>
        <taxon>Kitasatosporales</taxon>
        <taxon>Streptomycetaceae</taxon>
        <taxon>Streptomyces</taxon>
    </lineage>
</organism>
<evidence type="ECO:0000313" key="3">
    <source>
        <dbReference type="EMBL" id="NEE12596.1"/>
    </source>
</evidence>
<reference evidence="3" key="1">
    <citation type="submission" date="2020-01" db="EMBL/GenBank/DDBJ databases">
        <title>Insect and environment-associated Actinomycetes.</title>
        <authorList>
            <person name="Currrie C."/>
            <person name="Chevrette M."/>
            <person name="Carlson C."/>
            <person name="Stubbendieck R."/>
            <person name="Wendt-Pienkowski E."/>
        </authorList>
    </citation>
    <scope>NUCLEOTIDE SEQUENCE</scope>
    <source>
        <strain evidence="3">SID7499</strain>
    </source>
</reference>
<evidence type="ECO:0000256" key="1">
    <source>
        <dbReference type="SAM" id="MobiDB-lite"/>
    </source>
</evidence>
<dbReference type="EMBL" id="JAAGMN010004194">
    <property type="protein sequence ID" value="NEE12596.1"/>
    <property type="molecule type" value="Genomic_DNA"/>
</dbReference>
<protein>
    <recommendedName>
        <fullName evidence="4">DUF3592 domain-containing protein</fullName>
    </recommendedName>
</protein>
<evidence type="ECO:0008006" key="4">
    <source>
        <dbReference type="Google" id="ProtNLM"/>
    </source>
</evidence>
<feature type="region of interest" description="Disordered" evidence="1">
    <location>
        <begin position="1"/>
        <end position="21"/>
    </location>
</feature>
<keyword evidence="2" id="KW-0812">Transmembrane</keyword>
<proteinExistence type="predicted"/>
<feature type="transmembrane region" description="Helical" evidence="2">
    <location>
        <begin position="44"/>
        <end position="64"/>
    </location>
</feature>
<evidence type="ECO:0000256" key="2">
    <source>
        <dbReference type="SAM" id="Phobius"/>
    </source>
</evidence>
<gene>
    <name evidence="3" type="ORF">G3M58_39850</name>
</gene>
<sequence>MSKKKQKRRPADQYQLPPKAERARQAAAKVAAFKPRPPLPQLRVIWGCVGLGALCVGMALAFWLPSRSLVEDLRSRGVTVAATVVAVDTKPKYVKVRFIQGPRRGTTVELSEIAGMLPDAHSGDSLLVTYDPKDPSRSLVRDWAMAPPANLPAYGTSALAAFFLSGAAAVTLRRRWILRTWPPESSASHPKHPQKPGTKSVRLTKP</sequence>
<accession>A0A6G3X474</accession>